<proteinExistence type="predicted"/>
<name>A0ABV4BBB3_9GAMM</name>
<dbReference type="PANTHER" id="PTHR40940:SF1">
    <property type="entry name" value="PROTEIN BATD"/>
    <property type="match status" value="1"/>
</dbReference>
<dbReference type="EMBL" id="JBDKXB010000004">
    <property type="protein sequence ID" value="MEY6431762.1"/>
    <property type="molecule type" value="Genomic_DNA"/>
</dbReference>
<gene>
    <name evidence="2" type="ORF">ABC977_04990</name>
</gene>
<reference evidence="2 3" key="1">
    <citation type="submission" date="2024-05" db="EMBL/GenBank/DDBJ databases">
        <title>Genome Sequence and Characterization of the New Strain Purple Sulfur Bacterium of Genus Thioalkalicoccus.</title>
        <authorList>
            <person name="Bryantseva I.A."/>
            <person name="Kyndt J.A."/>
            <person name="Imhoff J.F."/>
        </authorList>
    </citation>
    <scope>NUCLEOTIDE SEQUENCE [LARGE SCALE GENOMIC DNA]</scope>
    <source>
        <strain evidence="2 3">Um2</strain>
    </source>
</reference>
<comment type="caution">
    <text evidence="2">The sequence shown here is derived from an EMBL/GenBank/DDBJ whole genome shotgun (WGS) entry which is preliminary data.</text>
</comment>
<evidence type="ECO:0000256" key="1">
    <source>
        <dbReference type="SAM" id="Phobius"/>
    </source>
</evidence>
<dbReference type="InterPro" id="IPR025738">
    <property type="entry name" value="BatD"/>
</dbReference>
<feature type="transmembrane region" description="Helical" evidence="1">
    <location>
        <begin position="256"/>
        <end position="276"/>
    </location>
</feature>
<accession>A0ABV4BBB3</accession>
<organism evidence="2 3">
    <name type="scientific">Thioalkalicoccus limnaeus</name>
    <dbReference type="NCBI Taxonomy" id="120681"/>
    <lineage>
        <taxon>Bacteria</taxon>
        <taxon>Pseudomonadati</taxon>
        <taxon>Pseudomonadota</taxon>
        <taxon>Gammaproteobacteria</taxon>
        <taxon>Chromatiales</taxon>
        <taxon>Chromatiaceae</taxon>
        <taxon>Thioalkalicoccus</taxon>
    </lineage>
</organism>
<dbReference type="PANTHER" id="PTHR40940">
    <property type="entry name" value="PROTEIN BATD-RELATED"/>
    <property type="match status" value="1"/>
</dbReference>
<protein>
    <recommendedName>
        <fullName evidence="4">Protein BatD</fullName>
    </recommendedName>
</protein>
<keyword evidence="1" id="KW-0472">Membrane</keyword>
<keyword evidence="1" id="KW-0812">Transmembrane</keyword>
<evidence type="ECO:0008006" key="4">
    <source>
        <dbReference type="Google" id="ProtNLM"/>
    </source>
</evidence>
<keyword evidence="1" id="KW-1133">Transmembrane helix</keyword>
<evidence type="ECO:0000313" key="2">
    <source>
        <dbReference type="EMBL" id="MEY6431762.1"/>
    </source>
</evidence>
<keyword evidence="3" id="KW-1185">Reference proteome</keyword>
<sequence length="441" mass="50048">MTESRPYQLENVLVRVRLVSDANLATANPEALATDDALWQRLAGPTTYPRVSQGRSEIVNEYVYILRPLRAGHLEVPPIVVSGREIRPHGQDGPRYEAISQPVHLQVQPAEPGVTPWLPLQGLTLKADLDDRDRIEPGRPVRLALQLEAVGATGDQLPSLETQLRASDLRLYRERTSAAAHLSSDGRLVGQRTEYYTLVPEAGRHLRLPELRVAWWNTETGAREVAALPIQTLGPAAASGFNLSRPSADWRIWDPLWLPLIVLTLLLIGYWVGVGLRQLASSRRRHPRATPSPFVAASAFFRDRSRVLIPRRQARWVLDRLLRALPPATRLRRRIRFANRATTPAEWLTRFQQRASWHGPALGASTGRLTEQVLRSYPAANRERIEILERQLDGAIYAGQELDLPRWKGQLGREISFVNRFWRSYRSSWLQRPELPPLNPR</sequence>
<dbReference type="RefSeq" id="WP_369666144.1">
    <property type="nucleotide sequence ID" value="NZ_JBDKXB010000004.1"/>
</dbReference>
<dbReference type="Proteomes" id="UP001564408">
    <property type="component" value="Unassembled WGS sequence"/>
</dbReference>
<evidence type="ECO:0000313" key="3">
    <source>
        <dbReference type="Proteomes" id="UP001564408"/>
    </source>
</evidence>